<dbReference type="EMBL" id="BSPD01000056">
    <property type="protein sequence ID" value="GLS26645.1"/>
    <property type="molecule type" value="Genomic_DNA"/>
</dbReference>
<keyword evidence="2" id="KW-1185">Reference proteome</keyword>
<evidence type="ECO:0000313" key="2">
    <source>
        <dbReference type="Proteomes" id="UP001156870"/>
    </source>
</evidence>
<reference evidence="1 2" key="1">
    <citation type="journal article" date="2014" name="Int. J. Syst. Evol. Microbiol.">
        <title>Complete genome sequence of Corynebacterium casei LMG S-19264T (=DSM 44701T), isolated from a smear-ripened cheese.</title>
        <authorList>
            <consortium name="US DOE Joint Genome Institute (JGI-PGF)"/>
            <person name="Walter F."/>
            <person name="Albersmeier A."/>
            <person name="Kalinowski J."/>
            <person name="Ruckert C."/>
        </authorList>
    </citation>
    <scope>NUCLEOTIDE SEQUENCE [LARGE SCALE GENOMIC DNA]</scope>
    <source>
        <strain evidence="1 2">NBRC 110095</strain>
    </source>
</reference>
<proteinExistence type="predicted"/>
<organism evidence="1 2">
    <name type="scientific">Marinibactrum halimedae</name>
    <dbReference type="NCBI Taxonomy" id="1444977"/>
    <lineage>
        <taxon>Bacteria</taxon>
        <taxon>Pseudomonadati</taxon>
        <taxon>Pseudomonadota</taxon>
        <taxon>Gammaproteobacteria</taxon>
        <taxon>Cellvibrionales</taxon>
        <taxon>Cellvibrionaceae</taxon>
        <taxon>Marinibactrum</taxon>
    </lineage>
</organism>
<sequence length="56" mass="6734">MIQEREQTYLENEVLKNGKKQRNRKAKVFGFRTGVRYRTPIPKSDVFCFQINLRSN</sequence>
<dbReference type="Proteomes" id="UP001156870">
    <property type="component" value="Unassembled WGS sequence"/>
</dbReference>
<gene>
    <name evidence="1" type="ORF">GCM10007877_23610</name>
</gene>
<dbReference type="AlphaFoldDB" id="A0AA37WMR8"/>
<protein>
    <submittedName>
        <fullName evidence="1">Uncharacterized protein</fullName>
    </submittedName>
</protein>
<comment type="caution">
    <text evidence="1">The sequence shown here is derived from an EMBL/GenBank/DDBJ whole genome shotgun (WGS) entry which is preliminary data.</text>
</comment>
<accession>A0AA37WMR8</accession>
<evidence type="ECO:0000313" key="1">
    <source>
        <dbReference type="EMBL" id="GLS26645.1"/>
    </source>
</evidence>
<name>A0AA37WMR8_9GAMM</name>